<evidence type="ECO:0000256" key="1">
    <source>
        <dbReference type="SAM" id="MobiDB-lite"/>
    </source>
</evidence>
<dbReference type="Pfam" id="PF02945">
    <property type="entry name" value="Endonuclease_7"/>
    <property type="match status" value="1"/>
</dbReference>
<proteinExistence type="predicted"/>
<accession>A0A3D9SWI5</accession>
<dbReference type="InterPro" id="IPR038563">
    <property type="entry name" value="Endonuclease_7_sf"/>
</dbReference>
<name>A0A3D9SWI5_9ACTN</name>
<dbReference type="Gene3D" id="3.40.1800.10">
    <property type="entry name" value="His-Me finger endonucleases"/>
    <property type="match status" value="1"/>
</dbReference>
<reference evidence="2 3" key="1">
    <citation type="submission" date="2018-08" db="EMBL/GenBank/DDBJ databases">
        <title>Sequencing the genomes of 1000 actinobacteria strains.</title>
        <authorList>
            <person name="Klenk H.-P."/>
        </authorList>
    </citation>
    <scope>NUCLEOTIDE SEQUENCE [LARGE SCALE GENOMIC DNA]</scope>
    <source>
        <strain evidence="2 3">DSM 43927</strain>
    </source>
</reference>
<dbReference type="InterPro" id="IPR004211">
    <property type="entry name" value="Endonuclease_7"/>
</dbReference>
<dbReference type="AlphaFoldDB" id="A0A3D9SWI5"/>
<dbReference type="EMBL" id="QTTT01000001">
    <property type="protein sequence ID" value="REF00313.1"/>
    <property type="molecule type" value="Genomic_DNA"/>
</dbReference>
<keyword evidence="3" id="KW-1185">Reference proteome</keyword>
<keyword evidence="2" id="KW-0378">Hydrolase</keyword>
<keyword evidence="2" id="KW-0540">Nuclease</keyword>
<dbReference type="InterPro" id="IPR044925">
    <property type="entry name" value="His-Me_finger_sf"/>
</dbReference>
<feature type="region of interest" description="Disordered" evidence="1">
    <location>
        <begin position="174"/>
        <end position="196"/>
    </location>
</feature>
<dbReference type="GO" id="GO:0004519">
    <property type="term" value="F:endonuclease activity"/>
    <property type="evidence" value="ECO:0007669"/>
    <property type="project" value="UniProtKB-KW"/>
</dbReference>
<sequence length="196" mass="21904">MNGSPETGRAAHLCTRTTLQGNPCAGYRVHWYPRHLPDPKACTGHLTRTERQAFEDDKLRRGEAALPLQLARGLFLNGHPACWSWPPLGYELDEEWGTTPLWGWQAGRCAICGRKTVLVTDHDHRTGLIRGGLCSRCNTAEGLSNAPVFVRYRDRNPASVLGIRQRYWDPIEKAYAQPAPPPGDPWKNNPMKGIGL</sequence>
<evidence type="ECO:0000313" key="2">
    <source>
        <dbReference type="EMBL" id="REF00313.1"/>
    </source>
</evidence>
<keyword evidence="2" id="KW-0255">Endonuclease</keyword>
<gene>
    <name evidence="2" type="ORF">DFJ69_5844</name>
</gene>
<evidence type="ECO:0000313" key="3">
    <source>
        <dbReference type="Proteomes" id="UP000256661"/>
    </source>
</evidence>
<comment type="caution">
    <text evidence="2">The sequence shown here is derived from an EMBL/GenBank/DDBJ whole genome shotgun (WGS) entry which is preliminary data.</text>
</comment>
<dbReference type="SUPFAM" id="SSF54060">
    <property type="entry name" value="His-Me finger endonucleases"/>
    <property type="match status" value="1"/>
</dbReference>
<protein>
    <submittedName>
        <fullName evidence="2">Recombination endonuclease VII</fullName>
    </submittedName>
</protein>
<dbReference type="Proteomes" id="UP000256661">
    <property type="component" value="Unassembled WGS sequence"/>
</dbReference>
<organism evidence="2 3">
    <name type="scientific">Thermomonospora umbrina</name>
    <dbReference type="NCBI Taxonomy" id="111806"/>
    <lineage>
        <taxon>Bacteria</taxon>
        <taxon>Bacillati</taxon>
        <taxon>Actinomycetota</taxon>
        <taxon>Actinomycetes</taxon>
        <taxon>Streptosporangiales</taxon>
        <taxon>Thermomonosporaceae</taxon>
        <taxon>Thermomonospora</taxon>
    </lineage>
</organism>